<dbReference type="OrthoDB" id="4761345at2"/>
<reference evidence="1 2" key="1">
    <citation type="submission" date="2015-11" db="EMBL/GenBank/DDBJ databases">
        <title>A Two-component Flavoprotein Monooxygenase System MeaXY Responsible for para-Hydroxylation of 2-Methyl-6-ethylaniline and 2,6-Diethylaniline in Sphingobium baderi DE-13.</title>
        <authorList>
            <person name="Cheng M."/>
            <person name="Meng Q."/>
            <person name="Yang Y."/>
            <person name="Chu C."/>
            <person name="Yan X."/>
            <person name="He J."/>
            <person name="Li S."/>
        </authorList>
    </citation>
    <scope>NUCLEOTIDE SEQUENCE [LARGE SCALE GENOMIC DNA]</scope>
    <source>
        <strain evidence="1 2">DE-13</strain>
    </source>
</reference>
<evidence type="ECO:0000313" key="1">
    <source>
        <dbReference type="EMBL" id="ALR20195.1"/>
    </source>
</evidence>
<dbReference type="KEGG" id="sbd:ATN00_07645"/>
<gene>
    <name evidence="1" type="ORF">ATN00_07645</name>
</gene>
<dbReference type="RefSeq" id="WP_062063655.1">
    <property type="nucleotide sequence ID" value="NZ_CP013264.1"/>
</dbReference>
<keyword evidence="2" id="KW-1185">Reference proteome</keyword>
<organism evidence="1 2">
    <name type="scientific">Sphingobium baderi</name>
    <dbReference type="NCBI Taxonomy" id="1332080"/>
    <lineage>
        <taxon>Bacteria</taxon>
        <taxon>Pseudomonadati</taxon>
        <taxon>Pseudomonadota</taxon>
        <taxon>Alphaproteobacteria</taxon>
        <taxon>Sphingomonadales</taxon>
        <taxon>Sphingomonadaceae</taxon>
        <taxon>Sphingobium</taxon>
    </lineage>
</organism>
<dbReference type="EMBL" id="CP013264">
    <property type="protein sequence ID" value="ALR20195.1"/>
    <property type="molecule type" value="Genomic_DNA"/>
</dbReference>
<proteinExistence type="predicted"/>
<evidence type="ECO:0000313" key="2">
    <source>
        <dbReference type="Proteomes" id="UP000056968"/>
    </source>
</evidence>
<accession>A0A0S3EXM7</accession>
<protein>
    <submittedName>
        <fullName evidence="1">Uncharacterized protein</fullName>
    </submittedName>
</protein>
<dbReference type="Proteomes" id="UP000056968">
    <property type="component" value="Chromosome"/>
</dbReference>
<name>A0A0S3EXM7_9SPHN</name>
<dbReference type="STRING" id="1332080.ATN00_07645"/>
<dbReference type="AlphaFoldDB" id="A0A0S3EXM7"/>
<sequence>MLPNIDLRIANMIKALEQVILPALPREQRQARDQAMLVAGHLGMIGEQWKSALRYEQVSLDDLAGLARQLLPDAPELLGPRLENALAAAEACDRVNIAALEQANIDLGNAVDAVILGGEDHAPLSQAASDAVLAYGLRHARRERTWFKANHLDPDRDELPAIAEIFAGAD</sequence>